<feature type="region of interest" description="Disordered" evidence="1">
    <location>
        <begin position="296"/>
        <end position="315"/>
    </location>
</feature>
<evidence type="ECO:0000256" key="1">
    <source>
        <dbReference type="SAM" id="MobiDB-lite"/>
    </source>
</evidence>
<dbReference type="Pfam" id="PF01636">
    <property type="entry name" value="APH"/>
    <property type="match status" value="1"/>
</dbReference>
<dbReference type="InterPro" id="IPR002575">
    <property type="entry name" value="Aminoglycoside_PTrfase"/>
</dbReference>
<dbReference type="InterPro" id="IPR011009">
    <property type="entry name" value="Kinase-like_dom_sf"/>
</dbReference>
<accession>A0A812HA79</accession>
<dbReference type="PROSITE" id="PS50011">
    <property type="entry name" value="PROTEIN_KINASE_DOM"/>
    <property type="match status" value="1"/>
</dbReference>
<comment type="caution">
    <text evidence="3">The sequence shown here is derived from an EMBL/GenBank/DDBJ whole genome shotgun (WGS) entry which is preliminary data.</text>
</comment>
<gene>
    <name evidence="3" type="ORF">SNAT2548_LOCUS1409</name>
</gene>
<dbReference type="GO" id="GO:0005524">
    <property type="term" value="F:ATP binding"/>
    <property type="evidence" value="ECO:0007669"/>
    <property type="project" value="InterPro"/>
</dbReference>
<evidence type="ECO:0000313" key="3">
    <source>
        <dbReference type="EMBL" id="CAE6946324.1"/>
    </source>
</evidence>
<feature type="compositionally biased region" description="Basic and acidic residues" evidence="1">
    <location>
        <begin position="375"/>
        <end position="402"/>
    </location>
</feature>
<feature type="compositionally biased region" description="Polar residues" evidence="1">
    <location>
        <begin position="296"/>
        <end position="314"/>
    </location>
</feature>
<reference evidence="3" key="1">
    <citation type="submission" date="2021-02" db="EMBL/GenBank/DDBJ databases">
        <authorList>
            <person name="Dougan E. K."/>
            <person name="Rhodes N."/>
            <person name="Thang M."/>
            <person name="Chan C."/>
        </authorList>
    </citation>
    <scope>NUCLEOTIDE SEQUENCE</scope>
</reference>
<dbReference type="OrthoDB" id="418152at2759"/>
<dbReference type="SUPFAM" id="SSF56112">
    <property type="entry name" value="Protein kinase-like (PK-like)"/>
    <property type="match status" value="1"/>
</dbReference>
<sequence>MAAEETEGLGSKGWRVRLAMSRLPGEPLALVLRCHKQASLNALPAKDALRLLLEPCRIASELLAQLGPALQELSRVVYHRDVNPRNILVDHVSSPGRTSFGLVDFGMAVDTQKWLGGSKEEDGAWRHVEVSGDCRYWPLSSWIMFMRGPQDLRPGSVLRAEYQTGLDLHALGITALQVLMEMSPVLPADLVGSAEHRQFLHTFRSLQNAWYRYWEDVSTFWSSLMNCFSSGGNWMVLKTSCIQSGLDKVLSGRLSDLRSTLEEMGLASTHLAEVDGKSEPMVLLVRTLLTLLSNADQTSGVQQRPSELPTQPRQQARMLSRHIVQNGHSPLEPQPLQIPHGMPPQQQVLGAQLKPQPAFQQREGWRQAWSYDDVTNPKEPFRSTDRNSMRRSQFEAKLDTRTPRSSLTQSLTSTGASVTVRCTTSSIEPSNPSIGAPALVPRQRSASPLLRRPCKAAASAAQSSPYTGPVWTNVLQESVRNAVTGYVAGSVMDNWSGVPSKVSGTAWSLQGRANPGAAYSGEAPFRSL</sequence>
<proteinExistence type="predicted"/>
<dbReference type="Proteomes" id="UP000604046">
    <property type="component" value="Unassembled WGS sequence"/>
</dbReference>
<feature type="compositionally biased region" description="Polar residues" evidence="1">
    <location>
        <begin position="403"/>
        <end position="413"/>
    </location>
</feature>
<keyword evidence="4" id="KW-1185">Reference proteome</keyword>
<protein>
    <recommendedName>
        <fullName evidence="2">Protein kinase domain-containing protein</fullName>
    </recommendedName>
</protein>
<feature type="region of interest" description="Disordered" evidence="1">
    <location>
        <begin position="372"/>
        <end position="413"/>
    </location>
</feature>
<evidence type="ECO:0000259" key="2">
    <source>
        <dbReference type="PROSITE" id="PS50011"/>
    </source>
</evidence>
<dbReference type="AlphaFoldDB" id="A0A812HA79"/>
<organism evidence="3 4">
    <name type="scientific">Symbiodinium natans</name>
    <dbReference type="NCBI Taxonomy" id="878477"/>
    <lineage>
        <taxon>Eukaryota</taxon>
        <taxon>Sar</taxon>
        <taxon>Alveolata</taxon>
        <taxon>Dinophyceae</taxon>
        <taxon>Suessiales</taxon>
        <taxon>Symbiodiniaceae</taxon>
        <taxon>Symbiodinium</taxon>
    </lineage>
</organism>
<feature type="domain" description="Protein kinase" evidence="2">
    <location>
        <begin position="1"/>
        <end position="271"/>
    </location>
</feature>
<dbReference type="Gene3D" id="1.10.510.10">
    <property type="entry name" value="Transferase(Phosphotransferase) domain 1"/>
    <property type="match status" value="1"/>
</dbReference>
<dbReference type="GO" id="GO:0004672">
    <property type="term" value="F:protein kinase activity"/>
    <property type="evidence" value="ECO:0007669"/>
    <property type="project" value="InterPro"/>
</dbReference>
<evidence type="ECO:0000313" key="4">
    <source>
        <dbReference type="Proteomes" id="UP000604046"/>
    </source>
</evidence>
<name>A0A812HA79_9DINO</name>
<dbReference type="InterPro" id="IPR000719">
    <property type="entry name" value="Prot_kinase_dom"/>
</dbReference>
<dbReference type="EMBL" id="CAJNDS010000078">
    <property type="protein sequence ID" value="CAE6946324.1"/>
    <property type="molecule type" value="Genomic_DNA"/>
</dbReference>